<dbReference type="EMBL" id="JASNJE010000017">
    <property type="protein sequence ID" value="MDK3074237.1"/>
    <property type="molecule type" value="Genomic_DNA"/>
</dbReference>
<evidence type="ECO:0000313" key="2">
    <source>
        <dbReference type="EMBL" id="MDK3074237.1"/>
    </source>
</evidence>
<keyword evidence="1" id="KW-1133">Transmembrane helix</keyword>
<feature type="transmembrane region" description="Helical" evidence="1">
    <location>
        <begin position="6"/>
        <end position="23"/>
    </location>
</feature>
<dbReference type="Proteomes" id="UP001227126">
    <property type="component" value="Unassembled WGS sequence"/>
</dbReference>
<keyword evidence="1" id="KW-0472">Membrane</keyword>
<feature type="transmembrane region" description="Helical" evidence="1">
    <location>
        <begin position="73"/>
        <end position="94"/>
    </location>
</feature>
<sequence>MPISPNRALFAVFVMLIVFSTIWRRNRLRRAVRNLPTRMQRLLGPEPQFQPPPDDALPDGLRAYAALHRRTRWVIYLCRAAAAFFAALILFLALKGTPS</sequence>
<protein>
    <submittedName>
        <fullName evidence="2">Uncharacterized protein</fullName>
    </submittedName>
</protein>
<keyword evidence="3" id="KW-1185">Reference proteome</keyword>
<evidence type="ECO:0000313" key="3">
    <source>
        <dbReference type="Proteomes" id="UP001227126"/>
    </source>
</evidence>
<name>A0ABT7FGI2_9RHOB</name>
<keyword evidence="1" id="KW-0812">Transmembrane</keyword>
<proteinExistence type="predicted"/>
<dbReference type="RefSeq" id="WP_284486172.1">
    <property type="nucleotide sequence ID" value="NZ_JASNJE010000017.1"/>
</dbReference>
<evidence type="ECO:0000256" key="1">
    <source>
        <dbReference type="SAM" id="Phobius"/>
    </source>
</evidence>
<gene>
    <name evidence="2" type="ORF">QO034_14050</name>
</gene>
<accession>A0ABT7FGI2</accession>
<organism evidence="2 3">
    <name type="scientific">Sedimentitalea xiamensis</name>
    <dbReference type="NCBI Taxonomy" id="3050037"/>
    <lineage>
        <taxon>Bacteria</taxon>
        <taxon>Pseudomonadati</taxon>
        <taxon>Pseudomonadota</taxon>
        <taxon>Alphaproteobacteria</taxon>
        <taxon>Rhodobacterales</taxon>
        <taxon>Paracoccaceae</taxon>
        <taxon>Sedimentitalea</taxon>
    </lineage>
</organism>
<reference evidence="2 3" key="1">
    <citation type="submission" date="2023-05" db="EMBL/GenBank/DDBJ databases">
        <title>Sedimentitalea sp. nov. JM2-8.</title>
        <authorList>
            <person name="Huang J."/>
        </authorList>
    </citation>
    <scope>NUCLEOTIDE SEQUENCE [LARGE SCALE GENOMIC DNA]</scope>
    <source>
        <strain evidence="2 3">JM2-8</strain>
    </source>
</reference>
<comment type="caution">
    <text evidence="2">The sequence shown here is derived from an EMBL/GenBank/DDBJ whole genome shotgun (WGS) entry which is preliminary data.</text>
</comment>